<keyword evidence="5 6" id="KW-0472">Membrane</keyword>
<dbReference type="GO" id="GO:0005886">
    <property type="term" value="C:plasma membrane"/>
    <property type="evidence" value="ECO:0007669"/>
    <property type="project" value="UniProtKB-SubCell"/>
</dbReference>
<evidence type="ECO:0000256" key="5">
    <source>
        <dbReference type="ARBA" id="ARBA00023136"/>
    </source>
</evidence>
<evidence type="ECO:0000256" key="4">
    <source>
        <dbReference type="ARBA" id="ARBA00022989"/>
    </source>
</evidence>
<feature type="signal peptide" evidence="7">
    <location>
        <begin position="1"/>
        <end position="23"/>
    </location>
</feature>
<keyword evidence="7" id="KW-0732">Signal</keyword>
<evidence type="ECO:0000256" key="1">
    <source>
        <dbReference type="ARBA" id="ARBA00004651"/>
    </source>
</evidence>
<accession>A0A6N9T8V5</accession>
<dbReference type="InterPro" id="IPR019108">
    <property type="entry name" value="Caa3_assmbl_CtaG-rel"/>
</dbReference>
<dbReference type="RefSeq" id="WP_163466307.1">
    <property type="nucleotide sequence ID" value="NZ_JAAAMG010000041.1"/>
</dbReference>
<protein>
    <submittedName>
        <fullName evidence="8">Cytochrome c oxidase assembly protein</fullName>
    </submittedName>
</protein>
<evidence type="ECO:0000256" key="6">
    <source>
        <dbReference type="SAM" id="Phobius"/>
    </source>
</evidence>
<name>A0A6N9T8V5_9HYPH</name>
<keyword evidence="9" id="KW-1185">Reference proteome</keyword>
<comment type="caution">
    <text evidence="8">The sequence shown here is derived from an EMBL/GenBank/DDBJ whole genome shotgun (WGS) entry which is preliminary data.</text>
</comment>
<proteinExistence type="predicted"/>
<evidence type="ECO:0000256" key="7">
    <source>
        <dbReference type="SAM" id="SignalP"/>
    </source>
</evidence>
<evidence type="ECO:0000313" key="8">
    <source>
        <dbReference type="EMBL" id="NDW07853.1"/>
    </source>
</evidence>
<evidence type="ECO:0000256" key="2">
    <source>
        <dbReference type="ARBA" id="ARBA00022475"/>
    </source>
</evidence>
<feature type="transmembrane region" description="Helical" evidence="6">
    <location>
        <begin position="52"/>
        <end position="74"/>
    </location>
</feature>
<evidence type="ECO:0000256" key="3">
    <source>
        <dbReference type="ARBA" id="ARBA00022692"/>
    </source>
</evidence>
<feature type="transmembrane region" description="Helical" evidence="6">
    <location>
        <begin position="121"/>
        <end position="147"/>
    </location>
</feature>
<feature type="transmembrane region" description="Helical" evidence="6">
    <location>
        <begin position="282"/>
        <end position="307"/>
    </location>
</feature>
<gene>
    <name evidence="8" type="ORF">GTK09_25955</name>
</gene>
<dbReference type="Pfam" id="PF09678">
    <property type="entry name" value="Caa3_CtaG"/>
    <property type="match status" value="1"/>
</dbReference>
<feature type="transmembrane region" description="Helical" evidence="6">
    <location>
        <begin position="202"/>
        <end position="225"/>
    </location>
</feature>
<keyword evidence="3 6" id="KW-0812">Transmembrane</keyword>
<feature type="transmembrane region" description="Helical" evidence="6">
    <location>
        <begin position="167"/>
        <end position="190"/>
    </location>
</feature>
<keyword evidence="4 6" id="KW-1133">Transmembrane helix</keyword>
<evidence type="ECO:0000313" key="9">
    <source>
        <dbReference type="Proteomes" id="UP000469011"/>
    </source>
</evidence>
<dbReference type="AlphaFoldDB" id="A0A6N9T8V5"/>
<feature type="chain" id="PRO_5026972265" evidence="7">
    <location>
        <begin position="24"/>
        <end position="346"/>
    </location>
</feature>
<organism evidence="8 9">
    <name type="scientific">Jiella pacifica</name>
    <dbReference type="NCBI Taxonomy" id="2696469"/>
    <lineage>
        <taxon>Bacteria</taxon>
        <taxon>Pseudomonadati</taxon>
        <taxon>Pseudomonadota</taxon>
        <taxon>Alphaproteobacteria</taxon>
        <taxon>Hyphomicrobiales</taxon>
        <taxon>Aurantimonadaceae</taxon>
        <taxon>Jiella</taxon>
    </lineage>
</organism>
<keyword evidence="2" id="KW-1003">Cell membrane</keyword>
<reference evidence="8 9" key="1">
    <citation type="submission" date="2020-01" db="EMBL/GenBank/DDBJ databases">
        <title>Jiella pacifica sp. nov.</title>
        <authorList>
            <person name="Xue Z."/>
            <person name="Zhu S."/>
            <person name="Chen J."/>
            <person name="Yang J."/>
        </authorList>
    </citation>
    <scope>NUCLEOTIDE SEQUENCE [LARGE SCALE GENOMIC DNA]</scope>
    <source>
        <strain evidence="8 9">40Bstr34</strain>
    </source>
</reference>
<feature type="transmembrane region" description="Helical" evidence="6">
    <location>
        <begin position="237"/>
        <end position="262"/>
    </location>
</feature>
<sequence length="346" mass="37291">MFSTNKRQALRCLGSHLAGFALALGAMALSPRVAEAHATNPPDGSADLWSAWTLDPIVLAGFVTLVGGYTLGIVRLWRRAGIGRGIAPWEVASFSAGTAAFLLAMVWPLDALGEVLFSAHMAQHIVLTAVVPPLLWLGRPVILLWSLPRCLRRKIGALLQARPVRKFWIWATLPLPAFVLEGAVLWGWHAPVAIEAALANEAIHAAMHLSFFVGGLLFWHALAHAGRRHGAGYAETAALSFLTMMHTGLLGALLTFAPRPLYLAYDDSPLAWGLTPLEDQQLAGLIMWVICGTIYIVAGVLLLAAWIRQVERRSASATFLTGYKPGSPAFRADRSNAAAHPRSEPG</sequence>
<comment type="subcellular location">
    <subcellularLocation>
        <location evidence="1">Cell membrane</location>
        <topology evidence="1">Multi-pass membrane protein</topology>
    </subcellularLocation>
</comment>
<dbReference type="EMBL" id="JAAAMG010000041">
    <property type="protein sequence ID" value="NDW07853.1"/>
    <property type="molecule type" value="Genomic_DNA"/>
</dbReference>
<feature type="transmembrane region" description="Helical" evidence="6">
    <location>
        <begin position="86"/>
        <end position="109"/>
    </location>
</feature>
<dbReference type="Proteomes" id="UP000469011">
    <property type="component" value="Unassembled WGS sequence"/>
</dbReference>